<dbReference type="EMBL" id="VYYT01000012">
    <property type="protein sequence ID" value="KAK2778391.1"/>
    <property type="molecule type" value="Genomic_DNA"/>
</dbReference>
<comment type="caution">
    <text evidence="1">The sequence shown here is derived from an EMBL/GenBank/DDBJ whole genome shotgun (WGS) entry which is preliminary data.</text>
</comment>
<dbReference type="AlphaFoldDB" id="A0AAE0DG14"/>
<name>A0AAE0DG14_COLKA</name>
<evidence type="ECO:0000313" key="2">
    <source>
        <dbReference type="Proteomes" id="UP001281614"/>
    </source>
</evidence>
<organism evidence="1 2">
    <name type="scientific">Colletotrichum kahawae</name>
    <name type="common">Coffee berry disease fungus</name>
    <dbReference type="NCBI Taxonomy" id="34407"/>
    <lineage>
        <taxon>Eukaryota</taxon>
        <taxon>Fungi</taxon>
        <taxon>Dikarya</taxon>
        <taxon>Ascomycota</taxon>
        <taxon>Pezizomycotina</taxon>
        <taxon>Sordariomycetes</taxon>
        <taxon>Hypocreomycetidae</taxon>
        <taxon>Glomerellales</taxon>
        <taxon>Glomerellaceae</taxon>
        <taxon>Colletotrichum</taxon>
        <taxon>Colletotrichum gloeosporioides species complex</taxon>
    </lineage>
</organism>
<gene>
    <name evidence="1" type="ORF">CKAH01_11788</name>
</gene>
<evidence type="ECO:0000313" key="1">
    <source>
        <dbReference type="EMBL" id="KAK2778391.1"/>
    </source>
</evidence>
<reference evidence="1" key="1">
    <citation type="submission" date="2023-02" db="EMBL/GenBank/DDBJ databases">
        <title>Colletotrichum kahawae CIFC_Que2 genome sequencing and assembly.</title>
        <authorList>
            <person name="Baroncelli R."/>
        </authorList>
    </citation>
    <scope>NUCLEOTIDE SEQUENCE</scope>
    <source>
        <strain evidence="1">CIFC_Que2</strain>
    </source>
</reference>
<sequence length="118" mass="12958">MIPLLLTTLHRDGILLKIWVEWGACAAVAFNSNRFDSNEFVSVLAARAGDCFGMSAHAEIPPKQSCLRSIALKQSCPRINTLEQSRLRRNALKRRTACAEFCASKAAHAGVRLGRFSA</sequence>
<accession>A0AAE0DG14</accession>
<protein>
    <submittedName>
        <fullName evidence="1">Uncharacterized protein</fullName>
    </submittedName>
</protein>
<keyword evidence="2" id="KW-1185">Reference proteome</keyword>
<proteinExistence type="predicted"/>
<dbReference type="Proteomes" id="UP001281614">
    <property type="component" value="Unassembled WGS sequence"/>
</dbReference>